<feature type="compositionally biased region" description="Low complexity" evidence="2">
    <location>
        <begin position="456"/>
        <end position="478"/>
    </location>
</feature>
<dbReference type="EMBL" id="CP065856">
    <property type="protein sequence ID" value="QPV61434.1"/>
    <property type="molecule type" value="Genomic_DNA"/>
</dbReference>
<evidence type="ECO:0000259" key="4">
    <source>
        <dbReference type="Pfam" id="PF18204"/>
    </source>
</evidence>
<dbReference type="InterPro" id="IPR057149">
    <property type="entry name" value="DUF7827"/>
</dbReference>
<evidence type="ECO:0000259" key="5">
    <source>
        <dbReference type="Pfam" id="PF25162"/>
    </source>
</evidence>
<sequence>MTVDRPSDGRVAVVGIAVLLAVSAGAFAAVVSGSVDSHVTIEEDAVEQAAGDVARFALSVPSGESVAVVVDGAGGERRLNLTDADGDGRIALALNSYLAGPDATVTDVYGVGEGDRLSVEGEATGRLPPGSYRLAAYANGTGEPADTAGLTLTEPGLGNATVMVAPNGSREHLDSLAAIERARERGWLTRTNEVALSDTLVLRLTVPGVAGAVANESGATDEARFRRLLAGSNASLLLSERMPGPSRPRQHLSLDWANTTTVVADPDNDTYYAAADLTALPWGSSHDHEVDEWSFDESFLVDGTDYVPRLVVGEHRLNPGDISEGGRTGEIRIFQPDATVTFPMEEGGTVPLAPAPNQGIAGWTNLAPGSTVTVTLSDGAGDPFPVTETVRVTRERPPENEAGARYRFRAEFDLRGAAPRTTFDIRVRSNGTQLGPLNSWEEGEGYRGYVDPVLAPTDTPTTTPAPTTTQSPTPHEPSTAPPPSTVTVHIDDGITPTPQSTADPSSTARRTATSGDGPGFGAVATLLGLVGAVLLAARRGDARR</sequence>
<evidence type="ECO:0000313" key="6">
    <source>
        <dbReference type="EMBL" id="QPV61434.1"/>
    </source>
</evidence>
<dbReference type="GO" id="GO:0005886">
    <property type="term" value="C:plasma membrane"/>
    <property type="evidence" value="ECO:0007669"/>
    <property type="project" value="UniProtKB-SubCell"/>
</dbReference>
<dbReference type="Pfam" id="PF25162">
    <property type="entry name" value="DUF7827"/>
    <property type="match status" value="1"/>
</dbReference>
<feature type="domain" description="DUF7827" evidence="5">
    <location>
        <begin position="31"/>
        <end position="109"/>
    </location>
</feature>
<dbReference type="AlphaFoldDB" id="A0A7T3KTW8"/>
<feature type="compositionally biased region" description="Polar residues" evidence="2">
    <location>
        <begin position="496"/>
        <end position="514"/>
    </location>
</feature>
<evidence type="ECO:0000256" key="1">
    <source>
        <dbReference type="ARBA" id="ARBA00022729"/>
    </source>
</evidence>
<reference evidence="6 7" key="1">
    <citation type="submission" date="2020-12" db="EMBL/GenBank/DDBJ databases">
        <title>Halosimplex halophilum sp. nov. and Halosimplex salinum sp. nov., two new members of the genus Halosimplex.</title>
        <authorList>
            <person name="Cui H.L."/>
        </authorList>
    </citation>
    <scope>NUCLEOTIDE SEQUENCE [LARGE SCALE GENOMIC DNA]</scope>
    <source>
        <strain evidence="6 7">YGH94</strain>
    </source>
</reference>
<keyword evidence="3" id="KW-0472">Membrane</keyword>
<proteinExistence type="predicted"/>
<dbReference type="GeneID" id="60589170"/>
<gene>
    <name evidence="6" type="ORF">I7X12_11715</name>
</gene>
<dbReference type="GO" id="GO:0030115">
    <property type="term" value="C:S-layer"/>
    <property type="evidence" value="ECO:0007669"/>
    <property type="project" value="UniProtKB-SubCell"/>
</dbReference>
<organism evidence="6 7">
    <name type="scientific">Halosimplex litoreum</name>
    <dbReference type="NCBI Taxonomy" id="1198301"/>
    <lineage>
        <taxon>Archaea</taxon>
        <taxon>Methanobacteriati</taxon>
        <taxon>Methanobacteriota</taxon>
        <taxon>Stenosarchaea group</taxon>
        <taxon>Halobacteria</taxon>
        <taxon>Halobacteriales</taxon>
        <taxon>Haloarculaceae</taxon>
        <taxon>Halosimplex</taxon>
    </lineage>
</organism>
<dbReference type="RefSeq" id="WP_198060264.1">
    <property type="nucleotide sequence ID" value="NZ_CP065856.1"/>
</dbReference>
<name>A0A7T3KTW8_9EURY</name>
<accession>A0A7T3KTW8</accession>
<keyword evidence="3" id="KW-1133">Transmembrane helix</keyword>
<keyword evidence="3" id="KW-0812">Transmembrane</keyword>
<evidence type="ECO:0000256" key="3">
    <source>
        <dbReference type="SAM" id="Phobius"/>
    </source>
</evidence>
<dbReference type="Pfam" id="PF18204">
    <property type="entry name" value="PGF-CTERM"/>
    <property type="match status" value="1"/>
</dbReference>
<keyword evidence="1" id="KW-0732">Signal</keyword>
<feature type="region of interest" description="Disordered" evidence="2">
    <location>
        <begin position="448"/>
        <end position="516"/>
    </location>
</feature>
<protein>
    <submittedName>
        <fullName evidence="6">PGF-CTERM sorting domain-containing protein</fullName>
    </submittedName>
</protein>
<keyword evidence="7" id="KW-1185">Reference proteome</keyword>
<evidence type="ECO:0000313" key="7">
    <source>
        <dbReference type="Proteomes" id="UP000595001"/>
    </source>
</evidence>
<dbReference type="NCBIfam" id="TIGR04126">
    <property type="entry name" value="PGF_CTERM"/>
    <property type="match status" value="1"/>
</dbReference>
<evidence type="ECO:0000256" key="2">
    <source>
        <dbReference type="SAM" id="MobiDB-lite"/>
    </source>
</evidence>
<dbReference type="OrthoDB" id="325633at2157"/>
<dbReference type="KEGG" id="hlt:I7X12_11715"/>
<feature type="transmembrane region" description="Helical" evidence="3">
    <location>
        <begin position="519"/>
        <end position="537"/>
    </location>
</feature>
<dbReference type="InterPro" id="IPR026371">
    <property type="entry name" value="PGF_CTERM"/>
</dbReference>
<dbReference type="Proteomes" id="UP000595001">
    <property type="component" value="Chromosome"/>
</dbReference>
<feature type="domain" description="PGF-CTERM archaeal protein-sorting signal" evidence="4">
    <location>
        <begin position="518"/>
        <end position="539"/>
    </location>
</feature>